<gene>
    <name evidence="2" type="ORF">NS226_22880</name>
</gene>
<dbReference type="PANTHER" id="PTHR43283:SF3">
    <property type="entry name" value="BETA-LACTAMASE FAMILY PROTEIN (AFU_ORTHOLOGUE AFUA_5G07500)"/>
    <property type="match status" value="1"/>
</dbReference>
<accession>A0A175QWM6</accession>
<reference evidence="2 3" key="1">
    <citation type="journal article" date="2016" name="Front. Microbiol.">
        <title>Genomic Resource of Rice Seed Associated Bacteria.</title>
        <authorList>
            <person name="Midha S."/>
            <person name="Bansal K."/>
            <person name="Sharma S."/>
            <person name="Kumar N."/>
            <person name="Patil P.P."/>
            <person name="Chaudhry V."/>
            <person name="Patil P.B."/>
        </authorList>
    </citation>
    <scope>NUCLEOTIDE SEQUENCE [LARGE SCALE GENOMIC DNA]</scope>
    <source>
        <strain evidence="2 3">NS226</strain>
    </source>
</reference>
<protein>
    <recommendedName>
        <fullName evidence="1">Beta-lactamase-related domain-containing protein</fullName>
    </recommendedName>
</protein>
<dbReference type="Pfam" id="PF00144">
    <property type="entry name" value="Beta-lactamase"/>
    <property type="match status" value="1"/>
</dbReference>
<organism evidence="2 3">
    <name type="scientific">Aureimonas ureilytica</name>
    <dbReference type="NCBI Taxonomy" id="401562"/>
    <lineage>
        <taxon>Bacteria</taxon>
        <taxon>Pseudomonadati</taxon>
        <taxon>Pseudomonadota</taxon>
        <taxon>Alphaproteobacteria</taxon>
        <taxon>Hyphomicrobiales</taxon>
        <taxon>Aurantimonadaceae</taxon>
        <taxon>Aureimonas</taxon>
    </lineage>
</organism>
<dbReference type="RefSeq" id="WP_058636913.1">
    <property type="nucleotide sequence ID" value="NZ_LDPZ01000088.1"/>
</dbReference>
<dbReference type="AlphaFoldDB" id="A0A175QWM6"/>
<evidence type="ECO:0000313" key="2">
    <source>
        <dbReference type="EMBL" id="KTQ80364.1"/>
    </source>
</evidence>
<dbReference type="STRING" id="401562.NS365_03310"/>
<dbReference type="Gene3D" id="3.40.710.10">
    <property type="entry name" value="DD-peptidase/beta-lactamase superfamily"/>
    <property type="match status" value="1"/>
</dbReference>
<dbReference type="Proteomes" id="UP000078272">
    <property type="component" value="Unassembled WGS sequence"/>
</dbReference>
<comment type="caution">
    <text evidence="2">The sequence shown here is derived from an EMBL/GenBank/DDBJ whole genome shotgun (WGS) entry which is preliminary data.</text>
</comment>
<dbReference type="InterPro" id="IPR012338">
    <property type="entry name" value="Beta-lactam/transpept-like"/>
</dbReference>
<proteinExistence type="predicted"/>
<feature type="domain" description="Beta-lactamase-related" evidence="1">
    <location>
        <begin position="7"/>
        <end position="349"/>
    </location>
</feature>
<dbReference type="PATRIC" id="fig|401562.3.peg.5095"/>
<dbReference type="EMBL" id="LDPZ01000088">
    <property type="protein sequence ID" value="KTQ80364.1"/>
    <property type="molecule type" value="Genomic_DNA"/>
</dbReference>
<dbReference type="SUPFAM" id="SSF56601">
    <property type="entry name" value="beta-lactamase/transpeptidase-like"/>
    <property type="match status" value="1"/>
</dbReference>
<evidence type="ECO:0000313" key="3">
    <source>
        <dbReference type="Proteomes" id="UP000078272"/>
    </source>
</evidence>
<evidence type="ECO:0000259" key="1">
    <source>
        <dbReference type="Pfam" id="PF00144"/>
    </source>
</evidence>
<sequence length="367" mass="38781">MIRAERIDRVIDEAIAARRLVGAVVMVVEGGAITYRRAAGFADREAGIPMREDTLFRAASLTKPLVAATILALAEKGRLALSDAVTKSLPEFRPKLADGREPAITLAQLLTHTAGLTYSYPRDRAITSGLPDTAVTLDETLRRIAAQPLAYEPGTAWAYSMATDVLGAVAAAVHGSTLAEAVRAHVTGPLGMADTEFPPVDAARLAVPYGDGEDEPVRMGEPHVMASPWGDRLTFSPSRILNPSAFQSGGAGMATTAPDYIRFLTAILSGGGPILQPDTVRRALANQTGEIEQAPGKRFSYLGSTTIDPAMAELPWPAGTNSWGGIYGHIWSIDPASDIAMVSLTNTALYGGEGAFPLALRRALYDG</sequence>
<name>A0A175QWM6_9HYPH</name>
<dbReference type="OrthoDB" id="9808046at2"/>
<dbReference type="InterPro" id="IPR050789">
    <property type="entry name" value="Diverse_Enzym_Activities"/>
</dbReference>
<dbReference type="InterPro" id="IPR001466">
    <property type="entry name" value="Beta-lactam-related"/>
</dbReference>
<dbReference type="PANTHER" id="PTHR43283">
    <property type="entry name" value="BETA-LACTAMASE-RELATED"/>
    <property type="match status" value="1"/>
</dbReference>